<dbReference type="Proteomes" id="UP000015523">
    <property type="component" value="Unassembled WGS sequence"/>
</dbReference>
<name>T0K4F3_9SPHN</name>
<dbReference type="OrthoDB" id="9811006at2"/>
<evidence type="ECO:0000259" key="2">
    <source>
        <dbReference type="SMART" id="SM00867"/>
    </source>
</evidence>
<dbReference type="RefSeq" id="WP_021318622.1">
    <property type="nucleotide sequence ID" value="NZ_AUWY01000100.1"/>
</dbReference>
<dbReference type="SMART" id="SM00867">
    <property type="entry name" value="YceI"/>
    <property type="match status" value="1"/>
</dbReference>
<dbReference type="InterPro" id="IPR036761">
    <property type="entry name" value="TTHA0802/YceI-like_sf"/>
</dbReference>
<dbReference type="PANTHER" id="PTHR34406">
    <property type="entry name" value="PROTEIN YCEI"/>
    <property type="match status" value="1"/>
</dbReference>
<feature type="domain" description="Lipid/polyisoprenoid-binding YceI-like" evidence="2">
    <location>
        <begin position="38"/>
        <end position="201"/>
    </location>
</feature>
<feature type="chain" id="PRO_5004565761" description="Lipid/polyisoprenoid-binding YceI-like domain-containing protein" evidence="1">
    <location>
        <begin position="27"/>
        <end position="203"/>
    </location>
</feature>
<evidence type="ECO:0000313" key="4">
    <source>
        <dbReference type="Proteomes" id="UP000015523"/>
    </source>
</evidence>
<accession>T0K4F3</accession>
<dbReference type="PATRIC" id="fig|1346791.3.peg.2750"/>
<feature type="signal peptide" evidence="1">
    <location>
        <begin position="1"/>
        <end position="26"/>
    </location>
</feature>
<evidence type="ECO:0000313" key="3">
    <source>
        <dbReference type="EMBL" id="EQB31484.1"/>
    </source>
</evidence>
<dbReference type="PANTHER" id="PTHR34406:SF1">
    <property type="entry name" value="PROTEIN YCEI"/>
    <property type="match status" value="1"/>
</dbReference>
<gene>
    <name evidence="3" type="ORF">M529_14290</name>
</gene>
<organism evidence="3 4">
    <name type="scientific">Sphingobium ummariense RL-3</name>
    <dbReference type="NCBI Taxonomy" id="1346791"/>
    <lineage>
        <taxon>Bacteria</taxon>
        <taxon>Pseudomonadati</taxon>
        <taxon>Pseudomonadota</taxon>
        <taxon>Alphaproteobacteria</taxon>
        <taxon>Sphingomonadales</taxon>
        <taxon>Sphingomonadaceae</taxon>
        <taxon>Sphingobium</taxon>
    </lineage>
</organism>
<reference evidence="3 4" key="1">
    <citation type="journal article" date="2013" name="Genome Announc.">
        <title>Draft Genome Sequence of Sphingobium ummariense Strain RL-3, a Hexachlorocyclohexane-Degrading Bacterium.</title>
        <authorList>
            <person name="Kohli P."/>
            <person name="Dua A."/>
            <person name="Sangwan N."/>
            <person name="Oldach P."/>
            <person name="Khurana J.P."/>
            <person name="Lal R."/>
        </authorList>
    </citation>
    <scope>NUCLEOTIDE SEQUENCE [LARGE SCALE GENOMIC DNA]</scope>
    <source>
        <strain evidence="3 4">RL-3</strain>
    </source>
</reference>
<comment type="caution">
    <text evidence="3">The sequence shown here is derived from an EMBL/GenBank/DDBJ whole genome shotgun (WGS) entry which is preliminary data.</text>
</comment>
<dbReference type="Pfam" id="PF04264">
    <property type="entry name" value="YceI"/>
    <property type="match status" value="1"/>
</dbReference>
<dbReference type="STRING" id="1346791.M529_14290"/>
<dbReference type="EMBL" id="AUWY01000100">
    <property type="protein sequence ID" value="EQB31484.1"/>
    <property type="molecule type" value="Genomic_DNA"/>
</dbReference>
<dbReference type="SUPFAM" id="SSF101874">
    <property type="entry name" value="YceI-like"/>
    <property type="match status" value="1"/>
</dbReference>
<dbReference type="eggNOG" id="COG2353">
    <property type="taxonomic scope" value="Bacteria"/>
</dbReference>
<protein>
    <recommendedName>
        <fullName evidence="2">Lipid/polyisoprenoid-binding YceI-like domain-containing protein</fullName>
    </recommendedName>
</protein>
<evidence type="ECO:0000256" key="1">
    <source>
        <dbReference type="SAM" id="SignalP"/>
    </source>
</evidence>
<dbReference type="AlphaFoldDB" id="T0K4F3"/>
<sequence>MMFRRSRALALLGVLASVPASFAAQAAPLSAARFQPGHYAVDTVQTRVHFQAKSLFGAYRGDFVEPMGAVAIDPQRGDHAAIDIRFPIGKLTTGDASTDSMLKGSSFFDMDHYPEVRFVASDTAIGNGDTLRIDGKLTMHGQTRPIAIAARLAGISPDPATGRPRLHFTGQANVRRSQFGMGFGRPFVSNRVYLDIDATFTQD</sequence>
<dbReference type="InterPro" id="IPR007372">
    <property type="entry name" value="Lipid/polyisoprenoid-bd_YceI"/>
</dbReference>
<dbReference type="Gene3D" id="2.40.128.110">
    <property type="entry name" value="Lipid/polyisoprenoid-binding, YceI-like"/>
    <property type="match status" value="1"/>
</dbReference>
<keyword evidence="1" id="KW-0732">Signal</keyword>
<keyword evidence="4" id="KW-1185">Reference proteome</keyword>
<proteinExistence type="predicted"/>